<evidence type="ECO:0000256" key="2">
    <source>
        <dbReference type="SAM" id="SignalP"/>
    </source>
</evidence>
<sequence>MSGRAPVAAVLAAIVGAFALALSMLLSGAGTAVAQGAGEPAPAQGIFEFSADGITWSEDPSAVLPPFGGGNLSPGRVIERQYYVRNADSVPGTFETFIGDWSSSANSLFTVQSDFGDDVGVRYTYYGQDFPEHTYGPAVEVGTVLNSVELAPGEQVQIVDGVGLHPDAGKETQGARVTTAIEWRLTVPEPEPEPEPEPGECEGGIPASGLFSAAGSTGSESTGSVVGSTAGSAGSASLDGGCTAES</sequence>
<evidence type="ECO:0000313" key="3">
    <source>
        <dbReference type="EMBL" id="MFC4754572.1"/>
    </source>
</evidence>
<name>A0ABV9PN87_9ACTN</name>
<dbReference type="RefSeq" id="WP_344992729.1">
    <property type="nucleotide sequence ID" value="NZ_BAABCD010000019.1"/>
</dbReference>
<dbReference type="Proteomes" id="UP001595836">
    <property type="component" value="Unassembled WGS sequence"/>
</dbReference>
<keyword evidence="2" id="KW-0732">Signal</keyword>
<organism evidence="3 4">
    <name type="scientific">Dietzia aurantiaca</name>
    <dbReference type="NCBI Taxonomy" id="983873"/>
    <lineage>
        <taxon>Bacteria</taxon>
        <taxon>Bacillati</taxon>
        <taxon>Actinomycetota</taxon>
        <taxon>Actinomycetes</taxon>
        <taxon>Mycobacteriales</taxon>
        <taxon>Dietziaceae</taxon>
        <taxon>Dietzia</taxon>
    </lineage>
</organism>
<protein>
    <submittedName>
        <fullName evidence="3">Uncharacterized protein</fullName>
    </submittedName>
</protein>
<gene>
    <name evidence="3" type="ORF">ACFO7U_07250</name>
</gene>
<dbReference type="EMBL" id="JBHSHP010000018">
    <property type="protein sequence ID" value="MFC4754572.1"/>
    <property type="molecule type" value="Genomic_DNA"/>
</dbReference>
<keyword evidence="4" id="KW-1185">Reference proteome</keyword>
<feature type="compositionally biased region" description="Low complexity" evidence="1">
    <location>
        <begin position="212"/>
        <end position="237"/>
    </location>
</feature>
<feature type="compositionally biased region" description="Acidic residues" evidence="1">
    <location>
        <begin position="190"/>
        <end position="200"/>
    </location>
</feature>
<evidence type="ECO:0000256" key="1">
    <source>
        <dbReference type="SAM" id="MobiDB-lite"/>
    </source>
</evidence>
<feature type="chain" id="PRO_5046320872" evidence="2">
    <location>
        <begin position="35"/>
        <end position="246"/>
    </location>
</feature>
<accession>A0ABV9PN87</accession>
<comment type="caution">
    <text evidence="3">The sequence shown here is derived from an EMBL/GenBank/DDBJ whole genome shotgun (WGS) entry which is preliminary data.</text>
</comment>
<feature type="region of interest" description="Disordered" evidence="1">
    <location>
        <begin position="187"/>
        <end position="246"/>
    </location>
</feature>
<feature type="signal peptide" evidence="2">
    <location>
        <begin position="1"/>
        <end position="34"/>
    </location>
</feature>
<evidence type="ECO:0000313" key="4">
    <source>
        <dbReference type="Proteomes" id="UP001595836"/>
    </source>
</evidence>
<proteinExistence type="predicted"/>
<reference evidence="4" key="1">
    <citation type="journal article" date="2019" name="Int. J. Syst. Evol. Microbiol.">
        <title>The Global Catalogue of Microorganisms (GCM) 10K type strain sequencing project: providing services to taxonomists for standard genome sequencing and annotation.</title>
        <authorList>
            <consortium name="The Broad Institute Genomics Platform"/>
            <consortium name="The Broad Institute Genome Sequencing Center for Infectious Disease"/>
            <person name="Wu L."/>
            <person name="Ma J."/>
        </authorList>
    </citation>
    <scope>NUCLEOTIDE SEQUENCE [LARGE SCALE GENOMIC DNA]</scope>
    <source>
        <strain evidence="4">JCM 11882</strain>
    </source>
</reference>